<feature type="transmembrane region" description="Helical" evidence="2">
    <location>
        <begin position="15"/>
        <end position="40"/>
    </location>
</feature>
<keyword evidence="2" id="KW-0812">Transmembrane</keyword>
<comment type="caution">
    <text evidence="3">The sequence shown here is derived from an EMBL/GenBank/DDBJ whole genome shotgun (WGS) entry which is preliminary data.</text>
</comment>
<evidence type="ECO:0000256" key="2">
    <source>
        <dbReference type="SAM" id="Phobius"/>
    </source>
</evidence>
<protein>
    <submittedName>
        <fullName evidence="3">DUF6479 family protein</fullName>
    </submittedName>
</protein>
<organism evidence="3 4">
    <name type="scientific">Streptomyces andamanensis</name>
    <dbReference type="NCBI Taxonomy" id="1565035"/>
    <lineage>
        <taxon>Bacteria</taxon>
        <taxon>Bacillati</taxon>
        <taxon>Actinomycetota</taxon>
        <taxon>Actinomycetes</taxon>
        <taxon>Kitasatosporales</taxon>
        <taxon>Streptomycetaceae</taxon>
        <taxon>Streptomyces</taxon>
    </lineage>
</organism>
<dbReference type="InterPro" id="IPR045513">
    <property type="entry name" value="DUF6479"/>
</dbReference>
<proteinExistence type="predicted"/>
<evidence type="ECO:0000313" key="4">
    <source>
        <dbReference type="Proteomes" id="UP001595824"/>
    </source>
</evidence>
<evidence type="ECO:0000313" key="3">
    <source>
        <dbReference type="EMBL" id="MFC4329334.1"/>
    </source>
</evidence>
<accession>A0ABV8TFF2</accession>
<dbReference type="Pfam" id="PF20087">
    <property type="entry name" value="DUF6479"/>
    <property type="match status" value="1"/>
</dbReference>
<keyword evidence="2" id="KW-0472">Membrane</keyword>
<sequence>MGTASNVVLAVAPHIWATFGAFIGGLVVVVALVWAVGMGIGVMRREPKRPETSEQPHLPVTGAIEEISEKREPDEVHCGDDGKRILPHELHGAGTRRSQDQHRSRWAPGGSGSFGSGGPGRT</sequence>
<keyword evidence="4" id="KW-1185">Reference proteome</keyword>
<reference evidence="4" key="1">
    <citation type="journal article" date="2019" name="Int. J. Syst. Evol. Microbiol.">
        <title>The Global Catalogue of Microorganisms (GCM) 10K type strain sequencing project: providing services to taxonomists for standard genome sequencing and annotation.</title>
        <authorList>
            <consortium name="The Broad Institute Genomics Platform"/>
            <consortium name="The Broad Institute Genome Sequencing Center for Infectious Disease"/>
            <person name="Wu L."/>
            <person name="Ma J."/>
        </authorList>
    </citation>
    <scope>NUCLEOTIDE SEQUENCE [LARGE SCALE GENOMIC DNA]</scope>
    <source>
        <strain evidence="4">PCU 347</strain>
    </source>
</reference>
<evidence type="ECO:0000256" key="1">
    <source>
        <dbReference type="SAM" id="MobiDB-lite"/>
    </source>
</evidence>
<feature type="region of interest" description="Disordered" evidence="1">
    <location>
        <begin position="70"/>
        <end position="122"/>
    </location>
</feature>
<gene>
    <name evidence="3" type="ORF">ACFPC0_16235</name>
</gene>
<dbReference type="EMBL" id="JBHSDP010000015">
    <property type="protein sequence ID" value="MFC4329334.1"/>
    <property type="molecule type" value="Genomic_DNA"/>
</dbReference>
<name>A0ABV8TFF2_9ACTN</name>
<feature type="compositionally biased region" description="Basic and acidic residues" evidence="1">
    <location>
        <begin position="70"/>
        <end position="103"/>
    </location>
</feature>
<dbReference type="Proteomes" id="UP001595824">
    <property type="component" value="Unassembled WGS sequence"/>
</dbReference>
<feature type="compositionally biased region" description="Gly residues" evidence="1">
    <location>
        <begin position="109"/>
        <end position="122"/>
    </location>
</feature>
<dbReference type="RefSeq" id="WP_018564401.1">
    <property type="nucleotide sequence ID" value="NZ_JBHSDP010000015.1"/>
</dbReference>
<keyword evidence="2" id="KW-1133">Transmembrane helix</keyword>